<feature type="region of interest" description="Disordered" evidence="1">
    <location>
        <begin position="1"/>
        <end position="38"/>
    </location>
</feature>
<comment type="caution">
    <text evidence="2">The sequence shown here is derived from an EMBL/GenBank/DDBJ whole genome shotgun (WGS) entry which is preliminary data.</text>
</comment>
<evidence type="ECO:0000313" key="2">
    <source>
        <dbReference type="EMBL" id="MFC5884761.1"/>
    </source>
</evidence>
<sequence length="88" mass="9668">MGIFDRFRHKAHHADEEARSSLGGSHEQDTTAMTDAAQRAALAHDEAADAFGAETEKAREARASADVTERQAEQRAREDMTAEGDPWD</sequence>
<name>A0ABW1ERS6_9ACTN</name>
<accession>A0ABW1ERS6</accession>
<feature type="region of interest" description="Disordered" evidence="1">
    <location>
        <begin position="50"/>
        <end position="88"/>
    </location>
</feature>
<organism evidence="2 3">
    <name type="scientific">Kitasatospora aburaviensis</name>
    <dbReference type="NCBI Taxonomy" id="67265"/>
    <lineage>
        <taxon>Bacteria</taxon>
        <taxon>Bacillati</taxon>
        <taxon>Actinomycetota</taxon>
        <taxon>Actinomycetes</taxon>
        <taxon>Kitasatosporales</taxon>
        <taxon>Streptomycetaceae</taxon>
        <taxon>Kitasatospora</taxon>
    </lineage>
</organism>
<dbReference type="Proteomes" id="UP001596067">
    <property type="component" value="Unassembled WGS sequence"/>
</dbReference>
<gene>
    <name evidence="2" type="ORF">ACFP0N_07170</name>
</gene>
<feature type="compositionally biased region" description="Basic and acidic residues" evidence="1">
    <location>
        <begin position="54"/>
        <end position="80"/>
    </location>
</feature>
<evidence type="ECO:0000313" key="3">
    <source>
        <dbReference type="Proteomes" id="UP001596067"/>
    </source>
</evidence>
<dbReference type="RefSeq" id="WP_313763879.1">
    <property type="nucleotide sequence ID" value="NZ_BAAAVH010000034.1"/>
</dbReference>
<reference evidence="3" key="1">
    <citation type="journal article" date="2019" name="Int. J. Syst. Evol. Microbiol.">
        <title>The Global Catalogue of Microorganisms (GCM) 10K type strain sequencing project: providing services to taxonomists for standard genome sequencing and annotation.</title>
        <authorList>
            <consortium name="The Broad Institute Genomics Platform"/>
            <consortium name="The Broad Institute Genome Sequencing Center for Infectious Disease"/>
            <person name="Wu L."/>
            <person name="Ma J."/>
        </authorList>
    </citation>
    <scope>NUCLEOTIDE SEQUENCE [LARGE SCALE GENOMIC DNA]</scope>
    <source>
        <strain evidence="3">CGMCC 4.1469</strain>
    </source>
</reference>
<protein>
    <recommendedName>
        <fullName evidence="4">Antitoxin</fullName>
    </recommendedName>
</protein>
<evidence type="ECO:0008006" key="4">
    <source>
        <dbReference type="Google" id="ProtNLM"/>
    </source>
</evidence>
<keyword evidence="3" id="KW-1185">Reference proteome</keyword>
<dbReference type="EMBL" id="JBHSOD010000006">
    <property type="protein sequence ID" value="MFC5884761.1"/>
    <property type="molecule type" value="Genomic_DNA"/>
</dbReference>
<proteinExistence type="predicted"/>
<evidence type="ECO:0000256" key="1">
    <source>
        <dbReference type="SAM" id="MobiDB-lite"/>
    </source>
</evidence>